<dbReference type="EMBL" id="CAXHTA020000006">
    <property type="protein sequence ID" value="CAL5222028.1"/>
    <property type="molecule type" value="Genomic_DNA"/>
</dbReference>
<dbReference type="Gene3D" id="2.60.40.1400">
    <property type="entry name" value="G protein-activated inward rectifier potassium channel 1"/>
    <property type="match status" value="1"/>
</dbReference>
<dbReference type="Pfam" id="PF17655">
    <property type="entry name" value="IRK_C"/>
    <property type="match status" value="1"/>
</dbReference>
<comment type="subcellular location">
    <subcellularLocation>
        <location evidence="1 11">Membrane</location>
        <topology evidence="1 11">Multi-pass membrane protein</topology>
    </subcellularLocation>
</comment>
<organism evidence="16 17">
    <name type="scientific">Coccomyxa viridis</name>
    <dbReference type="NCBI Taxonomy" id="1274662"/>
    <lineage>
        <taxon>Eukaryota</taxon>
        <taxon>Viridiplantae</taxon>
        <taxon>Chlorophyta</taxon>
        <taxon>core chlorophytes</taxon>
        <taxon>Trebouxiophyceae</taxon>
        <taxon>Trebouxiophyceae incertae sedis</taxon>
        <taxon>Coccomyxaceae</taxon>
        <taxon>Coccomyxa</taxon>
    </lineage>
</organism>
<sequence>MAARRAGLSKSASFRKVLEVVESSSRSLQRLGSFTTRRAKPTRWGTVGVRKTLADDVTFRLFDMEWASLIFVVVALYMTVSAIFAVMFWVIVVMHDVSSDDLLGDFSHMHLGEGCFWLSVTNLVTIGYGSISPSTRIGYTLCTIEHFVGLMMSSCLLGIVFARASIPTARMAFSKVCLITTRNGKPHLLVRIGNTRGNFLLHPEIRISYFQKLATYEGESTMKGRRCEVVDHTALAPSLVISHEISEDSPLHGLTIEDIRAADGAIFVSVAATDDNHLQSVYARTIYRPSDILFNRRYQDVLVSKNGRQCVDFGRFHDTLPINDCPAPVKLTGEEAGGVEEPSTPRRGRSRSPDQADVQHADILGHVDQLKHAEIDEALLTKEEQMLSGRKLPALGRPSDELRRRTYSLKPIPERDESEAESLRARLRSM</sequence>
<dbReference type="InterPro" id="IPR041647">
    <property type="entry name" value="IRK_C"/>
</dbReference>
<evidence type="ECO:0000313" key="16">
    <source>
        <dbReference type="EMBL" id="CAL5222028.1"/>
    </source>
</evidence>
<dbReference type="SUPFAM" id="SSF81324">
    <property type="entry name" value="Voltage-gated potassium channels"/>
    <property type="match status" value="1"/>
</dbReference>
<evidence type="ECO:0000256" key="11">
    <source>
        <dbReference type="RuleBase" id="RU003822"/>
    </source>
</evidence>
<name>A0ABP1FV14_9CHLO</name>
<feature type="domain" description="Potassium channel inwardly rectifying transmembrane" evidence="14">
    <location>
        <begin position="55"/>
        <end position="165"/>
    </location>
</feature>
<reference evidence="16 17" key="1">
    <citation type="submission" date="2024-06" db="EMBL/GenBank/DDBJ databases">
        <authorList>
            <person name="Kraege A."/>
            <person name="Thomma B."/>
        </authorList>
    </citation>
    <scope>NUCLEOTIDE SEQUENCE [LARGE SCALE GENOMIC DNA]</scope>
</reference>
<evidence type="ECO:0000256" key="8">
    <source>
        <dbReference type="ARBA" id="ARBA00023065"/>
    </source>
</evidence>
<dbReference type="Pfam" id="PF01007">
    <property type="entry name" value="IRK"/>
    <property type="match status" value="1"/>
</dbReference>
<evidence type="ECO:0000256" key="7">
    <source>
        <dbReference type="ARBA" id="ARBA00022989"/>
    </source>
</evidence>
<evidence type="ECO:0000256" key="2">
    <source>
        <dbReference type="ARBA" id="ARBA00022448"/>
    </source>
</evidence>
<dbReference type="InterPro" id="IPR013518">
    <property type="entry name" value="K_chnl_inward-rec_Kir_cyto"/>
</dbReference>
<proteinExistence type="inferred from homology"/>
<comment type="caution">
    <text evidence="16">The sequence shown here is derived from an EMBL/GenBank/DDBJ whole genome shotgun (WGS) entry which is preliminary data.</text>
</comment>
<keyword evidence="10 11" id="KW-0407">Ion channel</keyword>
<evidence type="ECO:0000256" key="9">
    <source>
        <dbReference type="ARBA" id="ARBA00023136"/>
    </source>
</evidence>
<keyword evidence="5 11" id="KW-0851">Voltage-gated channel</keyword>
<dbReference type="Proteomes" id="UP001497392">
    <property type="component" value="Unassembled WGS sequence"/>
</dbReference>
<evidence type="ECO:0000256" key="3">
    <source>
        <dbReference type="ARBA" id="ARBA00022538"/>
    </source>
</evidence>
<dbReference type="InterPro" id="IPR014756">
    <property type="entry name" value="Ig_E-set"/>
</dbReference>
<evidence type="ECO:0000256" key="10">
    <source>
        <dbReference type="ARBA" id="ARBA00023303"/>
    </source>
</evidence>
<feature type="region of interest" description="Disordered" evidence="12">
    <location>
        <begin position="388"/>
        <end position="430"/>
    </location>
</feature>
<dbReference type="PANTHER" id="PTHR11767">
    <property type="entry name" value="INWARD RECTIFIER POTASSIUM CHANNEL"/>
    <property type="match status" value="1"/>
</dbReference>
<comment type="similarity">
    <text evidence="11">Belongs to the inward rectifier-type potassium channel (TC 1.A.2.1) family.</text>
</comment>
<dbReference type="SUPFAM" id="SSF81296">
    <property type="entry name" value="E set domains"/>
    <property type="match status" value="1"/>
</dbReference>
<keyword evidence="2 11" id="KW-0813">Transport</keyword>
<evidence type="ECO:0000256" key="13">
    <source>
        <dbReference type="SAM" id="Phobius"/>
    </source>
</evidence>
<keyword evidence="17" id="KW-1185">Reference proteome</keyword>
<protein>
    <submittedName>
        <fullName evidence="16">G4319 protein</fullName>
    </submittedName>
</protein>
<dbReference type="InterPro" id="IPR040445">
    <property type="entry name" value="Kir_TM"/>
</dbReference>
<keyword evidence="8 11" id="KW-0406">Ion transport</keyword>
<feature type="transmembrane region" description="Helical" evidence="13">
    <location>
        <begin position="66"/>
        <end position="93"/>
    </location>
</feature>
<evidence type="ECO:0000256" key="1">
    <source>
        <dbReference type="ARBA" id="ARBA00004141"/>
    </source>
</evidence>
<evidence type="ECO:0000256" key="6">
    <source>
        <dbReference type="ARBA" id="ARBA00022958"/>
    </source>
</evidence>
<evidence type="ECO:0000259" key="15">
    <source>
        <dbReference type="Pfam" id="PF17655"/>
    </source>
</evidence>
<gene>
    <name evidence="16" type="primary">g4319</name>
    <name evidence="16" type="ORF">VP750_LOCUS3687</name>
</gene>
<feature type="transmembrane region" description="Helical" evidence="13">
    <location>
        <begin position="114"/>
        <end position="131"/>
    </location>
</feature>
<accession>A0ABP1FV14</accession>
<evidence type="ECO:0000313" key="17">
    <source>
        <dbReference type="Proteomes" id="UP001497392"/>
    </source>
</evidence>
<keyword evidence="3 11" id="KW-0633">Potassium transport</keyword>
<keyword evidence="4 11" id="KW-0812">Transmembrane</keyword>
<evidence type="ECO:0000256" key="12">
    <source>
        <dbReference type="SAM" id="MobiDB-lite"/>
    </source>
</evidence>
<keyword evidence="7 13" id="KW-1133">Transmembrane helix</keyword>
<evidence type="ECO:0000259" key="14">
    <source>
        <dbReference type="Pfam" id="PF01007"/>
    </source>
</evidence>
<dbReference type="PANTHER" id="PTHR11767:SF102">
    <property type="entry name" value="INWARDLY RECTIFYING POTASSIUM CHANNEL 1, ISOFORM F"/>
    <property type="match status" value="1"/>
</dbReference>
<keyword evidence="9 13" id="KW-0472">Membrane</keyword>
<dbReference type="PRINTS" id="PR01320">
    <property type="entry name" value="KIRCHANNEL"/>
</dbReference>
<feature type="domain" description="Inward rectifier potassium channel C-terminal" evidence="15">
    <location>
        <begin position="172"/>
        <end position="325"/>
    </location>
</feature>
<keyword evidence="6 11" id="KW-0630">Potassium</keyword>
<evidence type="ECO:0000256" key="4">
    <source>
        <dbReference type="ARBA" id="ARBA00022692"/>
    </source>
</evidence>
<dbReference type="Gene3D" id="1.10.287.70">
    <property type="match status" value="1"/>
</dbReference>
<feature type="region of interest" description="Disordered" evidence="12">
    <location>
        <begin position="329"/>
        <end position="356"/>
    </location>
</feature>
<evidence type="ECO:0000256" key="5">
    <source>
        <dbReference type="ARBA" id="ARBA00022882"/>
    </source>
</evidence>
<dbReference type="InterPro" id="IPR016449">
    <property type="entry name" value="K_chnl_inward-rec_Kir"/>
</dbReference>
<feature type="transmembrane region" description="Helical" evidence="13">
    <location>
        <begin position="137"/>
        <end position="162"/>
    </location>
</feature>